<feature type="domain" description="Fatty acid hydroxylase" evidence="6">
    <location>
        <begin position="100"/>
        <end position="233"/>
    </location>
</feature>
<dbReference type="Pfam" id="PF04116">
    <property type="entry name" value="FA_hydroxylase"/>
    <property type="match status" value="1"/>
</dbReference>
<dbReference type="PANTHER" id="PTHR11863">
    <property type="entry name" value="STEROL DESATURASE"/>
    <property type="match status" value="1"/>
</dbReference>
<dbReference type="GO" id="GO:0016491">
    <property type="term" value="F:oxidoreductase activity"/>
    <property type="evidence" value="ECO:0007669"/>
    <property type="project" value="InterPro"/>
</dbReference>
<dbReference type="GO" id="GO:0005506">
    <property type="term" value="F:iron ion binding"/>
    <property type="evidence" value="ECO:0007669"/>
    <property type="project" value="InterPro"/>
</dbReference>
<keyword evidence="4 5" id="KW-0472">Membrane</keyword>
<keyword evidence="8" id="KW-1185">Reference proteome</keyword>
<feature type="transmembrane region" description="Helical" evidence="5">
    <location>
        <begin position="20"/>
        <end position="41"/>
    </location>
</feature>
<dbReference type="InterPro" id="IPR050307">
    <property type="entry name" value="Sterol_Desaturase_Related"/>
</dbReference>
<dbReference type="RefSeq" id="WP_007413371.1">
    <property type="nucleotide sequence ID" value="NZ_ABOX02000004.1"/>
</dbReference>
<evidence type="ECO:0000256" key="1">
    <source>
        <dbReference type="ARBA" id="ARBA00004370"/>
    </source>
</evidence>
<feature type="transmembrane region" description="Helical" evidence="5">
    <location>
        <begin position="53"/>
        <end position="73"/>
    </location>
</feature>
<protein>
    <submittedName>
        <fullName evidence="7">Fatty acid hydroxylase</fullName>
    </submittedName>
</protein>
<evidence type="ECO:0000256" key="4">
    <source>
        <dbReference type="ARBA" id="ARBA00023136"/>
    </source>
</evidence>
<name>B9XC23_PEDPL</name>
<evidence type="ECO:0000256" key="3">
    <source>
        <dbReference type="ARBA" id="ARBA00022989"/>
    </source>
</evidence>
<keyword evidence="3 5" id="KW-1133">Transmembrane helix</keyword>
<dbReference type="GO" id="GO:0016020">
    <property type="term" value="C:membrane"/>
    <property type="evidence" value="ECO:0007669"/>
    <property type="project" value="UniProtKB-SubCell"/>
</dbReference>
<organism evidence="7 8">
    <name type="scientific">Pedosphaera parvula (strain Ellin514)</name>
    <dbReference type="NCBI Taxonomy" id="320771"/>
    <lineage>
        <taxon>Bacteria</taxon>
        <taxon>Pseudomonadati</taxon>
        <taxon>Verrucomicrobiota</taxon>
        <taxon>Pedosphaerae</taxon>
        <taxon>Pedosphaerales</taxon>
        <taxon>Pedosphaeraceae</taxon>
        <taxon>Pedosphaera</taxon>
    </lineage>
</organism>
<evidence type="ECO:0000259" key="6">
    <source>
        <dbReference type="Pfam" id="PF04116"/>
    </source>
</evidence>
<evidence type="ECO:0000313" key="7">
    <source>
        <dbReference type="EMBL" id="EEF62491.1"/>
    </source>
</evidence>
<accession>B9XC23</accession>
<evidence type="ECO:0000256" key="5">
    <source>
        <dbReference type="SAM" id="Phobius"/>
    </source>
</evidence>
<feature type="transmembrane region" description="Helical" evidence="5">
    <location>
        <begin position="93"/>
        <end position="111"/>
    </location>
</feature>
<evidence type="ECO:0000256" key="2">
    <source>
        <dbReference type="ARBA" id="ARBA00022692"/>
    </source>
</evidence>
<gene>
    <name evidence="7" type="ORF">Cflav_PD5126</name>
</gene>
<comment type="caution">
    <text evidence="7">The sequence shown here is derived from an EMBL/GenBank/DDBJ whole genome shotgun (WGS) entry which is preliminary data.</text>
</comment>
<reference evidence="7 8" key="1">
    <citation type="journal article" date="2011" name="J. Bacteriol.">
        <title>Genome sequence of 'Pedosphaera parvula' Ellin514, an aerobic Verrucomicrobial isolate from pasture soil.</title>
        <authorList>
            <person name="Kant R."/>
            <person name="van Passel M.W."/>
            <person name="Sangwan P."/>
            <person name="Palva A."/>
            <person name="Lucas S."/>
            <person name="Copeland A."/>
            <person name="Lapidus A."/>
            <person name="Glavina Del Rio T."/>
            <person name="Dalin E."/>
            <person name="Tice H."/>
            <person name="Bruce D."/>
            <person name="Goodwin L."/>
            <person name="Pitluck S."/>
            <person name="Chertkov O."/>
            <person name="Larimer F.W."/>
            <person name="Land M.L."/>
            <person name="Hauser L."/>
            <person name="Brettin T.S."/>
            <person name="Detter J.C."/>
            <person name="Han S."/>
            <person name="de Vos W.M."/>
            <person name="Janssen P.H."/>
            <person name="Smidt H."/>
        </authorList>
    </citation>
    <scope>NUCLEOTIDE SEQUENCE [LARGE SCALE GENOMIC DNA]</scope>
    <source>
        <strain evidence="7 8">Ellin514</strain>
    </source>
</reference>
<sequence length="278" mass="32889">MNPHSDNFIRNLELIRSVVAFTGLMLLLTWESFAPFFAYTAGRQRGTHVFRNLVVGVINALLVGFVFASLWFAVSQWAERNQFGVLNYLKVPIVFHFPGALLLLDCWMYWWHRINHRIPFFWRFHRMHHSDVHMDVTTASRFHLGEIFFSSCLRIPLIALLGIRFWELIVYETIMFLVVQLHHANVGLPRRVDNLLRLLIVTPAMHKVHHSRWRIETDSNYSSLFSFWDRLFRSFRLRKDSHTIHFGLDEFDLAEDQTLSGLMKTPLAERAPKNLERK</sequence>
<dbReference type="STRING" id="320771.Cflav_PD5126"/>
<dbReference type="EMBL" id="ABOX02000004">
    <property type="protein sequence ID" value="EEF62491.1"/>
    <property type="molecule type" value="Genomic_DNA"/>
</dbReference>
<proteinExistence type="predicted"/>
<keyword evidence="2 5" id="KW-0812">Transmembrane</keyword>
<dbReference type="OrthoDB" id="9770329at2"/>
<dbReference type="AlphaFoldDB" id="B9XC23"/>
<evidence type="ECO:0000313" key="8">
    <source>
        <dbReference type="Proteomes" id="UP000003688"/>
    </source>
</evidence>
<dbReference type="Proteomes" id="UP000003688">
    <property type="component" value="Unassembled WGS sequence"/>
</dbReference>
<dbReference type="InterPro" id="IPR006694">
    <property type="entry name" value="Fatty_acid_hydroxylase"/>
</dbReference>
<comment type="subcellular location">
    <subcellularLocation>
        <location evidence="1">Membrane</location>
    </subcellularLocation>
</comment>
<dbReference type="GO" id="GO:0008610">
    <property type="term" value="P:lipid biosynthetic process"/>
    <property type="evidence" value="ECO:0007669"/>
    <property type="project" value="InterPro"/>
</dbReference>